<evidence type="ECO:0000313" key="4">
    <source>
        <dbReference type="Proteomes" id="UP000011760"/>
    </source>
</evidence>
<dbReference type="KEGG" id="ccn:H924_02095"/>
<sequence>MPNHLSPAGARETFTRFTTASADYLGKPGVFIVAVIAIVLWAASGPVLGFSDTWQLIINTGTTLVTFLMVFIIQNTQNRDSAAIHLKLDTLMREHGVQDPVLYDAENRGEDELEAMNEQITPPTDPTTTNRPQPSAGEEVQ</sequence>
<feature type="transmembrane region" description="Helical" evidence="2">
    <location>
        <begin position="29"/>
        <end position="48"/>
    </location>
</feature>
<organism evidence="3 4">
    <name type="scientific">Corynebacterium callunae DSM 20147</name>
    <dbReference type="NCBI Taxonomy" id="1121353"/>
    <lineage>
        <taxon>Bacteria</taxon>
        <taxon>Bacillati</taxon>
        <taxon>Actinomycetota</taxon>
        <taxon>Actinomycetes</taxon>
        <taxon>Mycobacteriales</taxon>
        <taxon>Corynebacteriaceae</taxon>
        <taxon>Corynebacterium</taxon>
    </lineage>
</organism>
<name>M1UXD9_9CORY</name>
<evidence type="ECO:0000256" key="2">
    <source>
        <dbReference type="SAM" id="Phobius"/>
    </source>
</evidence>
<evidence type="ECO:0000256" key="1">
    <source>
        <dbReference type="SAM" id="MobiDB-lite"/>
    </source>
</evidence>
<feature type="transmembrane region" description="Helical" evidence="2">
    <location>
        <begin position="54"/>
        <end position="73"/>
    </location>
</feature>
<evidence type="ECO:0000313" key="3">
    <source>
        <dbReference type="EMBL" id="AGG65873.1"/>
    </source>
</evidence>
<proteinExistence type="predicted"/>
<dbReference type="AlphaFoldDB" id="M1UXD9"/>
<dbReference type="HOGENOM" id="CLU_072266_2_2_11"/>
<dbReference type="PATRIC" id="fig|1121353.3.peg.439"/>
<dbReference type="STRING" id="1121353.H924_02095"/>
<dbReference type="RefSeq" id="WP_015650325.1">
    <property type="nucleotide sequence ID" value="NC_020506.1"/>
</dbReference>
<keyword evidence="2" id="KW-0472">Membrane</keyword>
<accession>M1UXD9</accession>
<dbReference type="Proteomes" id="UP000011760">
    <property type="component" value="Chromosome"/>
</dbReference>
<dbReference type="OrthoDB" id="119761at2"/>
<keyword evidence="2" id="KW-0812">Transmembrane</keyword>
<keyword evidence="2" id="KW-1133">Transmembrane helix</keyword>
<dbReference type="GO" id="GO:0055085">
    <property type="term" value="P:transmembrane transport"/>
    <property type="evidence" value="ECO:0007669"/>
    <property type="project" value="InterPro"/>
</dbReference>
<reference evidence="3 4" key="1">
    <citation type="submission" date="2013-02" db="EMBL/GenBank/DDBJ databases">
        <title>The complete genome sequence of Corynebacterium callunae DSM 20147.</title>
        <authorList>
            <person name="Ruckert C."/>
            <person name="Albersmeier A."/>
            <person name="Kalinowski J."/>
        </authorList>
    </citation>
    <scope>NUCLEOTIDE SEQUENCE [LARGE SCALE GENOMIC DNA]</scope>
    <source>
        <strain evidence="3 4">DSM 20147</strain>
    </source>
</reference>
<protein>
    <recommendedName>
        <fullName evidence="5">Small integral membrane protein</fullName>
    </recommendedName>
</protein>
<gene>
    <name evidence="3" type="ORF">H924_02095</name>
</gene>
<dbReference type="eggNOG" id="COG5478">
    <property type="taxonomic scope" value="Bacteria"/>
</dbReference>
<feature type="region of interest" description="Disordered" evidence="1">
    <location>
        <begin position="106"/>
        <end position="141"/>
    </location>
</feature>
<evidence type="ECO:0008006" key="5">
    <source>
        <dbReference type="Google" id="ProtNLM"/>
    </source>
</evidence>
<dbReference type="InterPro" id="IPR007251">
    <property type="entry name" value="Iron_permease_Fet4"/>
</dbReference>
<dbReference type="EMBL" id="CP004354">
    <property type="protein sequence ID" value="AGG65873.1"/>
    <property type="molecule type" value="Genomic_DNA"/>
</dbReference>
<dbReference type="Pfam" id="PF04120">
    <property type="entry name" value="Iron_permease"/>
    <property type="match status" value="1"/>
</dbReference>
<keyword evidence="4" id="KW-1185">Reference proteome</keyword>